<dbReference type="InterPro" id="IPR016197">
    <property type="entry name" value="Chromo-like_dom_sf"/>
</dbReference>
<dbReference type="SUPFAM" id="SSF54160">
    <property type="entry name" value="Chromo domain-like"/>
    <property type="match status" value="1"/>
</dbReference>
<dbReference type="AlphaFoldDB" id="A0A9W9R5C2"/>
<dbReference type="InterPro" id="IPR021006">
    <property type="entry name" value="Hda2/3"/>
</dbReference>
<keyword evidence="2" id="KW-0175">Coiled coil</keyword>
<feature type="coiled-coil region" evidence="2">
    <location>
        <begin position="950"/>
        <end position="1008"/>
    </location>
</feature>
<dbReference type="InterPro" id="IPR038609">
    <property type="entry name" value="HDA1_su2/3_sf"/>
</dbReference>
<feature type="compositionally biased region" description="Polar residues" evidence="3">
    <location>
        <begin position="397"/>
        <end position="411"/>
    </location>
</feature>
<feature type="compositionally biased region" description="Low complexity" evidence="3">
    <location>
        <begin position="1104"/>
        <end position="1115"/>
    </location>
</feature>
<feature type="region of interest" description="Disordered" evidence="3">
    <location>
        <begin position="287"/>
        <end position="360"/>
    </location>
</feature>
<accession>A0A9W9R5C2</accession>
<feature type="compositionally biased region" description="Polar residues" evidence="3">
    <location>
        <begin position="292"/>
        <end position="326"/>
    </location>
</feature>
<evidence type="ECO:0000256" key="1">
    <source>
        <dbReference type="ARBA" id="ARBA00011353"/>
    </source>
</evidence>
<dbReference type="Proteomes" id="UP001147695">
    <property type="component" value="Unassembled WGS sequence"/>
</dbReference>
<evidence type="ECO:0000256" key="3">
    <source>
        <dbReference type="SAM" id="MobiDB-lite"/>
    </source>
</evidence>
<reference evidence="4" key="1">
    <citation type="submission" date="2022-12" db="EMBL/GenBank/DDBJ databases">
        <authorList>
            <person name="Petersen C."/>
        </authorList>
    </citation>
    <scope>NUCLEOTIDE SEQUENCE</scope>
    <source>
        <strain evidence="4">IBT 35673</strain>
    </source>
</reference>
<feature type="compositionally biased region" description="Gly residues" evidence="3">
    <location>
        <begin position="1129"/>
        <end position="1145"/>
    </location>
</feature>
<evidence type="ECO:0000256" key="2">
    <source>
        <dbReference type="SAM" id="Coils"/>
    </source>
</evidence>
<evidence type="ECO:0000313" key="4">
    <source>
        <dbReference type="EMBL" id="KAJ5352859.1"/>
    </source>
</evidence>
<feature type="region of interest" description="Disordered" evidence="3">
    <location>
        <begin position="822"/>
        <end position="873"/>
    </location>
</feature>
<name>A0A9W9R5C2_PENBR</name>
<dbReference type="Gene3D" id="2.40.50.40">
    <property type="match status" value="1"/>
</dbReference>
<feature type="region of interest" description="Disordered" evidence="3">
    <location>
        <begin position="396"/>
        <end position="415"/>
    </location>
</feature>
<organism evidence="4 5">
    <name type="scientific">Penicillium brevicompactum</name>
    <dbReference type="NCBI Taxonomy" id="5074"/>
    <lineage>
        <taxon>Eukaryota</taxon>
        <taxon>Fungi</taxon>
        <taxon>Dikarya</taxon>
        <taxon>Ascomycota</taxon>
        <taxon>Pezizomycotina</taxon>
        <taxon>Eurotiomycetes</taxon>
        <taxon>Eurotiomycetidae</taxon>
        <taxon>Eurotiales</taxon>
        <taxon>Aspergillaceae</taxon>
        <taxon>Penicillium</taxon>
    </lineage>
</organism>
<proteinExistence type="predicted"/>
<dbReference type="GO" id="GO:0070823">
    <property type="term" value="C:HDA1 complex"/>
    <property type="evidence" value="ECO:0007669"/>
    <property type="project" value="InterPro"/>
</dbReference>
<feature type="region of interest" description="Disordered" evidence="3">
    <location>
        <begin position="1094"/>
        <end position="1155"/>
    </location>
</feature>
<dbReference type="EMBL" id="JAPZBQ010000001">
    <property type="protein sequence ID" value="KAJ5352859.1"/>
    <property type="molecule type" value="Genomic_DNA"/>
</dbReference>
<sequence length="1155" mass="127934">MPITDILHQQHTDRPVAFTLNLSDSSHSSDISTLQEWPIKRILRETATEYLIDWEGPYDPTWEPKENASELAIQIWNKRKARNARELDREATHETRYAESLHSSLPITISSSAKTNGDSEDGSSISLKLDLDQGDISWCNSSSSPAHQDSILEIPESPQSQYLEVSSRFAETSSQLQSYSGCSQHLPAAPTSSGRQTDSSVLEYVPESSIASKLLRGERQRGVEFETLQSSNSLHSCASLETNHFDSSQILAGSFHHQQSLEDNHNVRGFVQPKVTALVPRPQIYEIPETPDQPQLSGTSLSHIRSPASQHTSSQHPISVPSQPTASPWPVSEGPVHVRLSHSSSIPETLPGTPSQQSHSLSAEAFIKPMLPLSSLMEPNPPANMDRKEKKPFISSPYATQSDQQGNSSDPSSKEKIRNDWAQLGMEHRTGTPLAGNAIDTPSSVGDIEATMSAPIPETTAPLSVRNDTGSFAHSHTAVQHGHSEPLLTSSELAHGGHISQQSMQTIQPSALTVGGMEEIAPGSVQLGPSEFAVTLPMDSRVKDDYERVLSDAATNIRQFFCSFQPNSQISNTDRDELYSSMRNVITRLNNVALHPDLNISDHLKGVEPDLTKEASWAEYSSAKFLFLGHLMELVGTNELHLIVVVGDEKKQLILERYLQGKGFAYTRPREEMGSAVEVSLARGPLSFGIHSSESARELLKTPSAILALDSSYGSRSPSMQHIRTTYAQNGHLLPVIWFLIANTSEHIQRCLPDLPDIERLHLLVHYIARLHDEVGDLQDNALGVQEDAEEILAFLLDRASGWQLPTIEPLNLVSLEELEVSNDSSSDDTPPHAPKRALDEGSEDNSSKRARVGTQEDSQLTESSKPSSQTLDRDLRSLEKVLVQTKGIHATEKRELQTELAQSNSRCRELEKQMGLLQHRYESRTGNFHKIRQERDDLVANKSTNEERVQKQTTIINKLKEERTELKSQLEESRKALKDGGGTPAEMETLREEIRRLVSENENLVHKANYEKGQSEYTREQYQTASTAAAQSGTESRRLAAENEALKRRVEGDVVKLHEINAKKASDQHAAEIEKLRLTITQRDEFLRKKEDELREIRKNRPSTRSTSTQPRSPKWGAGSRPTSPGVGHNGNGNGNGGVAGRGSGLRYSSEMRL</sequence>
<feature type="compositionally biased region" description="Polar residues" evidence="3">
    <location>
        <begin position="856"/>
        <end position="871"/>
    </location>
</feature>
<feature type="compositionally biased region" description="Polar residues" evidence="3">
    <location>
        <begin position="341"/>
        <end position="360"/>
    </location>
</feature>
<protein>
    <submittedName>
        <fullName evidence="4">Uncharacterized protein</fullName>
    </submittedName>
</protein>
<dbReference type="Gene3D" id="3.40.50.12360">
    <property type="match status" value="1"/>
</dbReference>
<gene>
    <name evidence="4" type="ORF">N7452_001833</name>
</gene>
<evidence type="ECO:0000313" key="5">
    <source>
        <dbReference type="Proteomes" id="UP001147695"/>
    </source>
</evidence>
<comment type="subunit">
    <text evidence="1">Component of the NuA4 histone acetyltransferase complex.</text>
</comment>
<reference evidence="4" key="2">
    <citation type="journal article" date="2023" name="IMA Fungus">
        <title>Comparative genomic study of the Penicillium genus elucidates a diverse pangenome and 15 lateral gene transfer events.</title>
        <authorList>
            <person name="Petersen C."/>
            <person name="Sorensen T."/>
            <person name="Nielsen M.R."/>
            <person name="Sondergaard T.E."/>
            <person name="Sorensen J.L."/>
            <person name="Fitzpatrick D.A."/>
            <person name="Frisvad J.C."/>
            <person name="Nielsen K.L."/>
        </authorList>
    </citation>
    <scope>NUCLEOTIDE SEQUENCE</scope>
    <source>
        <strain evidence="4">IBT 35673</strain>
    </source>
</reference>
<dbReference type="Pfam" id="PF11496">
    <property type="entry name" value="HDA2-3"/>
    <property type="match status" value="1"/>
</dbReference>
<comment type="caution">
    <text evidence="4">The sequence shown here is derived from an EMBL/GenBank/DDBJ whole genome shotgun (WGS) entry which is preliminary data.</text>
</comment>
<feature type="coiled-coil region" evidence="2">
    <location>
        <begin position="894"/>
        <end position="921"/>
    </location>
</feature>